<accession>A0A1X1EMH6</accession>
<comment type="caution">
    <text evidence="3">The sequence shown here is derived from an EMBL/GenBank/DDBJ whole genome shotgun (WGS) entry which is preliminary data.</text>
</comment>
<keyword evidence="1" id="KW-0560">Oxidoreductase</keyword>
<proteinExistence type="predicted"/>
<dbReference type="GO" id="GO:0016491">
    <property type="term" value="F:oxidoreductase activity"/>
    <property type="evidence" value="ECO:0007669"/>
    <property type="project" value="UniProtKB-KW"/>
</dbReference>
<dbReference type="PANTHER" id="PTHR14239:SF10">
    <property type="entry name" value="REDUCTASE"/>
    <property type="match status" value="1"/>
</dbReference>
<dbReference type="Gene3D" id="3.40.50.720">
    <property type="entry name" value="NAD(P)-binding Rossmann-like Domain"/>
    <property type="match status" value="1"/>
</dbReference>
<dbReference type="SUPFAM" id="SSF51735">
    <property type="entry name" value="NAD(P)-binding Rossmann-fold domains"/>
    <property type="match status" value="1"/>
</dbReference>
<organism evidence="3 4">
    <name type="scientific">Pantoea cypripedii</name>
    <name type="common">Pectobacterium cypripedii</name>
    <name type="synonym">Erwinia cypripedii</name>
    <dbReference type="NCBI Taxonomy" id="55209"/>
    <lineage>
        <taxon>Bacteria</taxon>
        <taxon>Pseudomonadati</taxon>
        <taxon>Pseudomonadota</taxon>
        <taxon>Gammaproteobacteria</taxon>
        <taxon>Enterobacterales</taxon>
        <taxon>Erwiniaceae</taxon>
        <taxon>Pantoea</taxon>
    </lineage>
</organism>
<dbReference type="InterPro" id="IPR036291">
    <property type="entry name" value="NAD(P)-bd_dom_sf"/>
</dbReference>
<dbReference type="InterPro" id="IPR051267">
    <property type="entry name" value="STEAP_metalloreductase"/>
</dbReference>
<evidence type="ECO:0000313" key="3">
    <source>
        <dbReference type="EMBL" id="ORM89974.1"/>
    </source>
</evidence>
<dbReference type="AlphaFoldDB" id="A0A1X1EMH6"/>
<dbReference type="Proteomes" id="UP000193749">
    <property type="component" value="Unassembled WGS sequence"/>
</dbReference>
<name>A0A1X1EMH6_PANCY</name>
<evidence type="ECO:0000256" key="1">
    <source>
        <dbReference type="ARBA" id="ARBA00023002"/>
    </source>
</evidence>
<dbReference type="STRING" id="55209.HA50_25675"/>
<sequence length="242" mass="24758">MSFSRRQLIKLAAITGAIGLTGGTMQLARAEGTGTGRTLKIGVIGAGWLGGTVAKLWVKAGHQVMFSTRHLDELRREIAPLGANARAGTPAEAAAFGDILLFAVPYDALPQLGQQLAPLMKGKIVIDACNPPGSQMSEDGVAETSQRLLPGTRYVRAFSAVDATAIEASASASQSNKLGVPMASDDAAALTVVAKLVEDVGSVPVITGNLASARSFQRGGPGFRANTNAAALRNILGLPAAG</sequence>
<reference evidence="3 4" key="1">
    <citation type="journal article" date="2017" name="Antonie Van Leeuwenhoek">
        <title>Phylogenomic resolution of the bacterial genus Pantoea and its relationship with Erwinia and Tatumella.</title>
        <authorList>
            <person name="Palmer M."/>
            <person name="Steenkamp E.T."/>
            <person name="Coetzee M.P."/>
            <person name="Chan W.Y."/>
            <person name="van Zyl E."/>
            <person name="De Maayer P."/>
            <person name="Coutinho T.A."/>
            <person name="Blom J."/>
            <person name="Smits T.H."/>
            <person name="Duffy B."/>
            <person name="Venter S.N."/>
        </authorList>
    </citation>
    <scope>NUCLEOTIDE SEQUENCE [LARGE SCALE GENOMIC DNA]</scope>
    <source>
        <strain evidence="3 4">LMG 2657</strain>
    </source>
</reference>
<protein>
    <submittedName>
        <fullName evidence="3">NADP oxidoreductase</fullName>
    </submittedName>
</protein>
<evidence type="ECO:0000259" key="2">
    <source>
        <dbReference type="Pfam" id="PF03807"/>
    </source>
</evidence>
<dbReference type="Pfam" id="PF03807">
    <property type="entry name" value="F420_oxidored"/>
    <property type="match status" value="1"/>
</dbReference>
<keyword evidence="4" id="KW-1185">Reference proteome</keyword>
<feature type="domain" description="Pyrroline-5-carboxylate reductase catalytic N-terminal" evidence="2">
    <location>
        <begin position="40"/>
        <end position="131"/>
    </location>
</feature>
<dbReference type="PROSITE" id="PS51318">
    <property type="entry name" value="TAT"/>
    <property type="match status" value="1"/>
</dbReference>
<dbReference type="InterPro" id="IPR006311">
    <property type="entry name" value="TAT_signal"/>
</dbReference>
<dbReference type="PANTHER" id="PTHR14239">
    <property type="entry name" value="DUDULIN-RELATED"/>
    <property type="match status" value="1"/>
</dbReference>
<dbReference type="InterPro" id="IPR028939">
    <property type="entry name" value="P5C_Rdtase_cat_N"/>
</dbReference>
<dbReference type="EMBL" id="MLJI01000002">
    <property type="protein sequence ID" value="ORM89974.1"/>
    <property type="molecule type" value="Genomic_DNA"/>
</dbReference>
<evidence type="ECO:0000313" key="4">
    <source>
        <dbReference type="Proteomes" id="UP000193749"/>
    </source>
</evidence>
<gene>
    <name evidence="3" type="ORF">HA50_25675</name>
</gene>
<dbReference type="RefSeq" id="WP_084879692.1">
    <property type="nucleotide sequence ID" value="NZ_JAGGMY010000002.1"/>
</dbReference>
<dbReference type="OrthoDB" id="1523398at2"/>